<feature type="compositionally biased region" description="Polar residues" evidence="1">
    <location>
        <begin position="213"/>
        <end position="228"/>
    </location>
</feature>
<organism evidence="2 3">
    <name type="scientific">Halorhodospira halochloris</name>
    <name type="common">Ectothiorhodospira halochloris</name>
    <dbReference type="NCBI Taxonomy" id="1052"/>
    <lineage>
        <taxon>Bacteria</taxon>
        <taxon>Pseudomonadati</taxon>
        <taxon>Pseudomonadota</taxon>
        <taxon>Gammaproteobacteria</taxon>
        <taxon>Chromatiales</taxon>
        <taxon>Ectothiorhodospiraceae</taxon>
        <taxon>Halorhodospira</taxon>
    </lineage>
</organism>
<evidence type="ECO:0000313" key="3">
    <source>
        <dbReference type="Proteomes" id="UP000218890"/>
    </source>
</evidence>
<proteinExistence type="predicted"/>
<protein>
    <submittedName>
        <fullName evidence="2">Thymidine phosphorylase</fullName>
    </submittedName>
</protein>
<dbReference type="Pfam" id="PF07793">
    <property type="entry name" value="DUF1631"/>
    <property type="match status" value="1"/>
</dbReference>
<reference evidence="2" key="1">
    <citation type="submission" date="2016-02" db="EMBL/GenBank/DDBJ databases">
        <title>Halorhodospira halochloris DSM-1059 complete genome, version 2.</title>
        <authorList>
            <person name="Tsukatani Y."/>
        </authorList>
    </citation>
    <scope>NUCLEOTIDE SEQUENCE</scope>
    <source>
        <strain evidence="2">DSM 1059</strain>
    </source>
</reference>
<dbReference type="RefSeq" id="WP_096409810.1">
    <property type="nucleotide sequence ID" value="NZ_AP017372.2"/>
</dbReference>
<dbReference type="EMBL" id="AP017372">
    <property type="protein sequence ID" value="BAU58446.1"/>
    <property type="molecule type" value="Genomic_DNA"/>
</dbReference>
<dbReference type="Proteomes" id="UP000218890">
    <property type="component" value="Chromosome"/>
</dbReference>
<dbReference type="OrthoDB" id="6188167at2"/>
<evidence type="ECO:0000256" key="1">
    <source>
        <dbReference type="SAM" id="MobiDB-lite"/>
    </source>
</evidence>
<dbReference type="KEGG" id="hhk:HH1059_17340"/>
<name>A0A0X8XAF6_HALHR</name>
<feature type="region of interest" description="Disordered" evidence="1">
    <location>
        <begin position="210"/>
        <end position="229"/>
    </location>
</feature>
<evidence type="ECO:0000313" key="2">
    <source>
        <dbReference type="EMBL" id="BAU58446.1"/>
    </source>
</evidence>
<keyword evidence="3" id="KW-1185">Reference proteome</keyword>
<dbReference type="AlphaFoldDB" id="A0A0X8XAF6"/>
<gene>
    <name evidence="2" type="ORF">HH1059_17340</name>
</gene>
<sequence length="478" mass="53926">MGRASEDSRVVYLTRRDDGLGFGVPYAVERLRREMEKHLVSALRNALARAQELFAQACERGEGSAQLLAEYRKSELSFRLHRHDMEEVLRAGIDFRFRALIDPQLTQPTVVAPDASSEQVFVERLCRHLISQAHSSSELLGKLMGRGAVTPDNSPLHPEHVADLYLRVGHMAQIDAHHHRLALDILAEELEQLLPQFYRAAYSILAGEAGEQGTPSSGDSDTEQTAAASQEVDFVARARRSRQKVEQGRARVEREIERCLAGRRVPPMVEQLIRDNWARLLLLVYVGEGPDSDEWVRNCAVMERLVWSFQAPYDELARQRLVLEIPLLLHELTDGLYLVMQEPIELTKILRALEGEYLKCLIEDDPELRRISANDEPGDSSPRPEDFGSLDKLAEGTWFEFNCFADDPLRARLAGKDAKGTMVFCDRAGFKVLERTPEELAGSIAKGEAKVLDDEKLLDAGLSRVMRRLCDRRLGHGE</sequence>
<accession>A0A0X8XAF6</accession>
<dbReference type="InterPro" id="IPR012434">
    <property type="entry name" value="DUF1631"/>
</dbReference>